<dbReference type="EMBL" id="CABVHY010000011">
    <property type="protein sequence ID" value="VVN99610.1"/>
    <property type="molecule type" value="Genomic_DNA"/>
</dbReference>
<proteinExistence type="predicted"/>
<evidence type="ECO:0000256" key="1">
    <source>
        <dbReference type="SAM" id="MobiDB-lite"/>
    </source>
</evidence>
<name>A0A5E7C6D3_PSEFL</name>
<accession>A0A5E7C6D3</accession>
<protein>
    <submittedName>
        <fullName evidence="2">Uncharacterized protein</fullName>
    </submittedName>
</protein>
<reference evidence="2 3" key="1">
    <citation type="submission" date="2019-09" db="EMBL/GenBank/DDBJ databases">
        <authorList>
            <person name="Chandra G."/>
            <person name="Truman W A."/>
        </authorList>
    </citation>
    <scope>NUCLEOTIDE SEQUENCE [LARGE SCALE GENOMIC DNA]</scope>
    <source>
        <strain evidence="2">PS723</strain>
    </source>
</reference>
<sequence length="69" mass="8162">MRPTDPTLMLPDTPLSSERRPEQVRSHMDMGWMTECKKPLNREIQGLGFNRIPDQAAWILLRFCMTLFR</sequence>
<feature type="compositionally biased region" description="Low complexity" evidence="1">
    <location>
        <begin position="1"/>
        <end position="15"/>
    </location>
</feature>
<dbReference type="Proteomes" id="UP000379480">
    <property type="component" value="Unassembled WGS sequence"/>
</dbReference>
<dbReference type="AlphaFoldDB" id="A0A5E7C6D3"/>
<gene>
    <name evidence="2" type="ORF">PS723_02531</name>
</gene>
<feature type="compositionally biased region" description="Basic and acidic residues" evidence="1">
    <location>
        <begin position="17"/>
        <end position="28"/>
    </location>
</feature>
<organism evidence="2 3">
    <name type="scientific">Pseudomonas fluorescens</name>
    <dbReference type="NCBI Taxonomy" id="294"/>
    <lineage>
        <taxon>Bacteria</taxon>
        <taxon>Pseudomonadati</taxon>
        <taxon>Pseudomonadota</taxon>
        <taxon>Gammaproteobacteria</taxon>
        <taxon>Pseudomonadales</taxon>
        <taxon>Pseudomonadaceae</taxon>
        <taxon>Pseudomonas</taxon>
    </lineage>
</organism>
<evidence type="ECO:0000313" key="3">
    <source>
        <dbReference type="Proteomes" id="UP000379480"/>
    </source>
</evidence>
<feature type="region of interest" description="Disordered" evidence="1">
    <location>
        <begin position="1"/>
        <end position="28"/>
    </location>
</feature>
<evidence type="ECO:0000313" key="2">
    <source>
        <dbReference type="EMBL" id="VVN99610.1"/>
    </source>
</evidence>